<reference evidence="1 2" key="1">
    <citation type="submission" date="2013-08" db="EMBL/GenBank/DDBJ databases">
        <title>Genomic analysis of Lysobacter defluvii.</title>
        <authorList>
            <person name="Wang Q."/>
            <person name="Wang G."/>
        </authorList>
    </citation>
    <scope>NUCLEOTIDE SEQUENCE [LARGE SCALE GENOMIC DNA]</scope>
    <source>
        <strain evidence="1 2">IMMIB APB-9</strain>
    </source>
</reference>
<dbReference type="InterPro" id="IPR010282">
    <property type="entry name" value="Uncharacterised_HutD/Ves"/>
</dbReference>
<keyword evidence="2" id="KW-1185">Reference proteome</keyword>
<dbReference type="PANTHER" id="PTHR37943:SF1">
    <property type="entry name" value="PROTEIN VES"/>
    <property type="match status" value="1"/>
</dbReference>
<dbReference type="AlphaFoldDB" id="A0A0A0MA51"/>
<dbReference type="eggNOG" id="COG3758">
    <property type="taxonomic scope" value="Bacteria"/>
</dbReference>
<comment type="caution">
    <text evidence="1">The sequence shown here is derived from an EMBL/GenBank/DDBJ whole genome shotgun (WGS) entry which is preliminary data.</text>
</comment>
<protein>
    <recommendedName>
        <fullName evidence="3">HutD-family protein</fullName>
    </recommendedName>
</protein>
<dbReference type="SUPFAM" id="SSF51182">
    <property type="entry name" value="RmlC-like cupins"/>
    <property type="match status" value="1"/>
</dbReference>
<dbReference type="InterPro" id="IPR011051">
    <property type="entry name" value="RmlC_Cupin_sf"/>
</dbReference>
<evidence type="ECO:0000313" key="2">
    <source>
        <dbReference type="Proteomes" id="UP000030003"/>
    </source>
</evidence>
<evidence type="ECO:0008006" key="3">
    <source>
        <dbReference type="Google" id="ProtNLM"/>
    </source>
</evidence>
<evidence type="ECO:0000313" key="1">
    <source>
        <dbReference type="EMBL" id="KGO98001.1"/>
    </source>
</evidence>
<dbReference type="EMBL" id="AVBH01000151">
    <property type="protein sequence ID" value="KGO98001.1"/>
    <property type="molecule type" value="Genomic_DNA"/>
</dbReference>
<dbReference type="Gene3D" id="2.60.120.10">
    <property type="entry name" value="Jelly Rolls"/>
    <property type="match status" value="1"/>
</dbReference>
<organism evidence="1 2">
    <name type="scientific">Lysobacter defluvii IMMIB APB-9 = DSM 18482</name>
    <dbReference type="NCBI Taxonomy" id="1385515"/>
    <lineage>
        <taxon>Bacteria</taxon>
        <taxon>Pseudomonadati</taxon>
        <taxon>Pseudomonadota</taxon>
        <taxon>Gammaproteobacteria</taxon>
        <taxon>Lysobacterales</taxon>
        <taxon>Lysobacteraceae</taxon>
        <taxon>Novilysobacter</taxon>
    </lineage>
</organism>
<accession>A0A0A0MA51</accession>
<dbReference type="InterPro" id="IPR014710">
    <property type="entry name" value="RmlC-like_jellyroll"/>
</dbReference>
<gene>
    <name evidence="1" type="ORF">N791_06160</name>
</gene>
<dbReference type="PANTHER" id="PTHR37943">
    <property type="entry name" value="PROTEIN VES"/>
    <property type="match status" value="1"/>
</dbReference>
<name>A0A0A0MA51_9GAMM</name>
<dbReference type="Proteomes" id="UP000030003">
    <property type="component" value="Unassembled WGS sequence"/>
</dbReference>
<dbReference type="STRING" id="1385515.GCA_000423325_00771"/>
<dbReference type="CDD" id="cd20293">
    <property type="entry name" value="cupin_HutD_N"/>
    <property type="match status" value="1"/>
</dbReference>
<dbReference type="Pfam" id="PF05962">
    <property type="entry name" value="HutD"/>
    <property type="match status" value="1"/>
</dbReference>
<sequence length="193" mass="20671">MLPANGYRRERWHNGAGWTREIARGGAPGGAWDWRVSIAEIEAPAEFSRFDGVDREQVLLSGGGLALESATGTVRLEPPHGRHRYPGEEGVRGVPIDGPVHAFNLMWRRGRIGATLWHRPLVGSMVLFAEPGSTWLLYLMAGQARVGTGTPGALLEAGDSMLVRAGADRASQRLDGHGEALLARLSPGPAGPQ</sequence>
<proteinExistence type="predicted"/>